<organism evidence="3 4">
    <name type="scientific">Psylliodes chrysocephalus</name>
    <dbReference type="NCBI Taxonomy" id="3402493"/>
    <lineage>
        <taxon>Eukaryota</taxon>
        <taxon>Metazoa</taxon>
        <taxon>Ecdysozoa</taxon>
        <taxon>Arthropoda</taxon>
        <taxon>Hexapoda</taxon>
        <taxon>Insecta</taxon>
        <taxon>Pterygota</taxon>
        <taxon>Neoptera</taxon>
        <taxon>Endopterygota</taxon>
        <taxon>Coleoptera</taxon>
        <taxon>Polyphaga</taxon>
        <taxon>Cucujiformia</taxon>
        <taxon>Chrysomeloidea</taxon>
        <taxon>Chrysomelidae</taxon>
        <taxon>Galerucinae</taxon>
        <taxon>Alticini</taxon>
        <taxon>Psylliodes</taxon>
    </lineage>
</organism>
<protein>
    <submittedName>
        <fullName evidence="3">Uncharacterized protein</fullName>
    </submittedName>
</protein>
<feature type="region of interest" description="Disordered" evidence="2">
    <location>
        <begin position="405"/>
        <end position="429"/>
    </location>
</feature>
<feature type="region of interest" description="Disordered" evidence="2">
    <location>
        <begin position="167"/>
        <end position="186"/>
    </location>
</feature>
<feature type="region of interest" description="Disordered" evidence="2">
    <location>
        <begin position="75"/>
        <end position="147"/>
    </location>
</feature>
<dbReference type="OrthoDB" id="8197684at2759"/>
<feature type="compositionally biased region" description="Basic residues" evidence="2">
    <location>
        <begin position="574"/>
        <end position="583"/>
    </location>
</feature>
<sequence>MKVRALFKLKKDSDSFTTYLIMAKRKAISSSGSEEEYERSSKKSKNSINHSIIQAANFMSKNQALHKSLNLSSSLLLPDGNEKAKKKSKVQKKVVTSESEEEINEQIIPNHNKHEDVNATNSSFKKDRKSKSPKKRNSKDKSYDAFTPRLVPKEEIVEGLEVFDTISPEEDGNLNASSNENNSRHSYSNIEEDDVNMMNSIEEKVQKVRVLQEVRISPSKDPKQQLKNIYPNLQQRHIKTKINLGDSDEIFLFRTPKNVDVQNLLNTSIDLEEGCKINIGEKYIIRPTSKIPHPTLLLSSLSNIFRFKKNIVMEKYMKPPKTLKLPVKEKTVIPLPNDLKNRHPLFGNDFEEKIQLDEAVEKKLSSAIKNLLKQEKKAKKKELQKDLEEEKDELVFSLLETKTVTRKQKPDKNEVPSTPHKSAKKKKMTKNDLIEETLRLMKQELHTEYESDLETSVPKKKKHKKKSHRTIDVNIKQEVGSETEYKEMTPKALRRISLANSTMLPHSSKIDNFNPELSGIAGVFSEELIFTKEKKKKKAKEVPSDVSNGEESIYHLPQSKKIKIKQEHNEGSPVKKKKKKIID</sequence>
<feature type="compositionally biased region" description="Basic residues" evidence="2">
    <location>
        <begin position="126"/>
        <end position="138"/>
    </location>
</feature>
<evidence type="ECO:0000313" key="4">
    <source>
        <dbReference type="Proteomes" id="UP001153636"/>
    </source>
</evidence>
<evidence type="ECO:0000256" key="2">
    <source>
        <dbReference type="SAM" id="MobiDB-lite"/>
    </source>
</evidence>
<feature type="region of interest" description="Disordered" evidence="2">
    <location>
        <begin position="535"/>
        <end position="583"/>
    </location>
</feature>
<reference evidence="3" key="1">
    <citation type="submission" date="2022-01" db="EMBL/GenBank/DDBJ databases">
        <authorList>
            <person name="King R."/>
        </authorList>
    </citation>
    <scope>NUCLEOTIDE SEQUENCE</scope>
</reference>
<feature type="compositionally biased region" description="Basic residues" evidence="2">
    <location>
        <begin position="458"/>
        <end position="468"/>
    </location>
</feature>
<dbReference type="EMBL" id="OV651825">
    <property type="protein sequence ID" value="CAH1102577.1"/>
    <property type="molecule type" value="Genomic_DNA"/>
</dbReference>
<gene>
    <name evidence="3" type="ORF">PSYICH_LOCUS4009</name>
</gene>
<feature type="coiled-coil region" evidence="1">
    <location>
        <begin position="361"/>
        <end position="400"/>
    </location>
</feature>
<dbReference type="Proteomes" id="UP001153636">
    <property type="component" value="Chromosome 13"/>
</dbReference>
<dbReference type="AlphaFoldDB" id="A0A9P0GAJ4"/>
<accession>A0A9P0GAJ4</accession>
<evidence type="ECO:0000256" key="1">
    <source>
        <dbReference type="SAM" id="Coils"/>
    </source>
</evidence>
<keyword evidence="1" id="KW-0175">Coiled coil</keyword>
<evidence type="ECO:0000313" key="3">
    <source>
        <dbReference type="EMBL" id="CAH1102577.1"/>
    </source>
</evidence>
<keyword evidence="4" id="KW-1185">Reference proteome</keyword>
<feature type="region of interest" description="Disordered" evidence="2">
    <location>
        <begin position="28"/>
        <end position="48"/>
    </location>
</feature>
<feature type="compositionally biased region" description="Polar residues" evidence="2">
    <location>
        <begin position="174"/>
        <end position="186"/>
    </location>
</feature>
<proteinExistence type="predicted"/>
<name>A0A9P0GAJ4_9CUCU</name>
<feature type="region of interest" description="Disordered" evidence="2">
    <location>
        <begin position="449"/>
        <end position="469"/>
    </location>
</feature>